<accession>A0A8X6YGQ7</accession>
<proteinExistence type="predicted"/>
<name>A0A8X6YGQ7_9ARAC</name>
<dbReference type="EMBL" id="BMAV01018626">
    <property type="protein sequence ID" value="GFY71124.1"/>
    <property type="molecule type" value="Genomic_DNA"/>
</dbReference>
<sequence>MQPPASDEGSSRVFSKLAGWGWTAAAAKSRHVSEKVRCERSLASLPFRGGALAQPTGSHGPALHVQVGQWAVRERGGPSLWAFIKMSVCADGWRSF</sequence>
<protein>
    <submittedName>
        <fullName evidence="1">Uncharacterized protein</fullName>
    </submittedName>
</protein>
<evidence type="ECO:0000313" key="1">
    <source>
        <dbReference type="EMBL" id="GFY71124.1"/>
    </source>
</evidence>
<organism evidence="1 2">
    <name type="scientific">Trichonephila inaurata madagascariensis</name>
    <dbReference type="NCBI Taxonomy" id="2747483"/>
    <lineage>
        <taxon>Eukaryota</taxon>
        <taxon>Metazoa</taxon>
        <taxon>Ecdysozoa</taxon>
        <taxon>Arthropoda</taxon>
        <taxon>Chelicerata</taxon>
        <taxon>Arachnida</taxon>
        <taxon>Araneae</taxon>
        <taxon>Araneomorphae</taxon>
        <taxon>Entelegynae</taxon>
        <taxon>Araneoidea</taxon>
        <taxon>Nephilidae</taxon>
        <taxon>Trichonephila</taxon>
        <taxon>Trichonephila inaurata</taxon>
    </lineage>
</organism>
<dbReference type="AlphaFoldDB" id="A0A8X6YGQ7"/>
<keyword evidence="2" id="KW-1185">Reference proteome</keyword>
<dbReference type="Proteomes" id="UP000886998">
    <property type="component" value="Unassembled WGS sequence"/>
</dbReference>
<dbReference type="OrthoDB" id="10455234at2759"/>
<evidence type="ECO:0000313" key="2">
    <source>
        <dbReference type="Proteomes" id="UP000886998"/>
    </source>
</evidence>
<comment type="caution">
    <text evidence="1">The sequence shown here is derived from an EMBL/GenBank/DDBJ whole genome shotgun (WGS) entry which is preliminary data.</text>
</comment>
<reference evidence="1" key="1">
    <citation type="submission" date="2020-08" db="EMBL/GenBank/DDBJ databases">
        <title>Multicomponent nature underlies the extraordinary mechanical properties of spider dragline silk.</title>
        <authorList>
            <person name="Kono N."/>
            <person name="Nakamura H."/>
            <person name="Mori M."/>
            <person name="Yoshida Y."/>
            <person name="Ohtoshi R."/>
            <person name="Malay A.D."/>
            <person name="Moran D.A.P."/>
            <person name="Tomita M."/>
            <person name="Numata K."/>
            <person name="Arakawa K."/>
        </authorList>
    </citation>
    <scope>NUCLEOTIDE SEQUENCE</scope>
</reference>
<gene>
    <name evidence="1" type="ORF">TNIN_333851</name>
</gene>